<reference evidence="1" key="2">
    <citation type="journal article" date="2007" name="Science">
        <title>Draft genome sequence of the sexually transmitted pathogen Trichomonas vaginalis.</title>
        <authorList>
            <person name="Carlton J.M."/>
            <person name="Hirt R.P."/>
            <person name="Silva J.C."/>
            <person name="Delcher A.L."/>
            <person name="Schatz M."/>
            <person name="Zhao Q."/>
            <person name="Wortman J.R."/>
            <person name="Bidwell S.L."/>
            <person name="Alsmark U.C.M."/>
            <person name="Besteiro S."/>
            <person name="Sicheritz-Ponten T."/>
            <person name="Noel C.J."/>
            <person name="Dacks J.B."/>
            <person name="Foster P.G."/>
            <person name="Simillion C."/>
            <person name="Van de Peer Y."/>
            <person name="Miranda-Saavedra D."/>
            <person name="Barton G.J."/>
            <person name="Westrop G.D."/>
            <person name="Mueller S."/>
            <person name="Dessi D."/>
            <person name="Fiori P.L."/>
            <person name="Ren Q."/>
            <person name="Paulsen I."/>
            <person name="Zhang H."/>
            <person name="Bastida-Corcuera F.D."/>
            <person name="Simoes-Barbosa A."/>
            <person name="Brown M.T."/>
            <person name="Hayes R.D."/>
            <person name="Mukherjee M."/>
            <person name="Okumura C.Y."/>
            <person name="Schneider R."/>
            <person name="Smith A.J."/>
            <person name="Vanacova S."/>
            <person name="Villalvazo M."/>
            <person name="Haas B.J."/>
            <person name="Pertea M."/>
            <person name="Feldblyum T.V."/>
            <person name="Utterback T.R."/>
            <person name="Shu C.L."/>
            <person name="Osoegawa K."/>
            <person name="de Jong P.J."/>
            <person name="Hrdy I."/>
            <person name="Horvathova L."/>
            <person name="Zubacova Z."/>
            <person name="Dolezal P."/>
            <person name="Malik S.B."/>
            <person name="Logsdon J.M. Jr."/>
            <person name="Henze K."/>
            <person name="Gupta A."/>
            <person name="Wang C.C."/>
            <person name="Dunne R.L."/>
            <person name="Upcroft J.A."/>
            <person name="Upcroft P."/>
            <person name="White O."/>
            <person name="Salzberg S.L."/>
            <person name="Tang P."/>
            <person name="Chiu C.-H."/>
            <person name="Lee Y.-S."/>
            <person name="Embley T.M."/>
            <person name="Coombs G.H."/>
            <person name="Mottram J.C."/>
            <person name="Tachezy J."/>
            <person name="Fraser-Liggett C.M."/>
            <person name="Johnson P.J."/>
        </authorList>
    </citation>
    <scope>NUCLEOTIDE SEQUENCE [LARGE SCALE GENOMIC DNA]</scope>
    <source>
        <strain evidence="1">G3</strain>
    </source>
</reference>
<name>A2DZN2_TRIV3</name>
<dbReference type="InParanoid" id="A2DZN2"/>
<dbReference type="VEuPathDB" id="TrichDB:TVAG_351480"/>
<gene>
    <name evidence="1" type="ORF">TVAG_351480</name>
</gene>
<organism evidence="1 2">
    <name type="scientific">Trichomonas vaginalis (strain ATCC PRA-98 / G3)</name>
    <dbReference type="NCBI Taxonomy" id="412133"/>
    <lineage>
        <taxon>Eukaryota</taxon>
        <taxon>Metamonada</taxon>
        <taxon>Parabasalia</taxon>
        <taxon>Trichomonadida</taxon>
        <taxon>Trichomonadidae</taxon>
        <taxon>Trichomonas</taxon>
    </lineage>
</organism>
<evidence type="ECO:0000313" key="1">
    <source>
        <dbReference type="EMBL" id="EAY14100.1"/>
    </source>
</evidence>
<dbReference type="RefSeq" id="XP_001326323.1">
    <property type="nucleotide sequence ID" value="XM_001326288.1"/>
</dbReference>
<reference evidence="1" key="1">
    <citation type="submission" date="2006-10" db="EMBL/GenBank/DDBJ databases">
        <authorList>
            <person name="Amadeo P."/>
            <person name="Zhao Q."/>
            <person name="Wortman J."/>
            <person name="Fraser-Liggett C."/>
            <person name="Carlton J."/>
        </authorList>
    </citation>
    <scope>NUCLEOTIDE SEQUENCE</scope>
    <source>
        <strain evidence="1">G3</strain>
    </source>
</reference>
<accession>A2DZN2</accession>
<proteinExistence type="predicted"/>
<sequence length="78" mass="8486">MGNCCSIRFPQENDFYANLHVPKANPIDIVPIDSKSDSDIPLFAPAAEVDDNDVISDPETLTDAEINAYASKLSDSDE</sequence>
<dbReference type="Proteomes" id="UP000001542">
    <property type="component" value="Unassembled WGS sequence"/>
</dbReference>
<dbReference type="AlphaFoldDB" id="A2DZN2"/>
<protein>
    <submittedName>
        <fullName evidence="1">Uncharacterized protein</fullName>
    </submittedName>
</protein>
<evidence type="ECO:0000313" key="2">
    <source>
        <dbReference type="Proteomes" id="UP000001542"/>
    </source>
</evidence>
<dbReference type="OrthoDB" id="10554943at2759"/>
<dbReference type="KEGG" id="tva:4772088"/>
<dbReference type="VEuPathDB" id="TrichDB:TVAGG3_0260990"/>
<dbReference type="EMBL" id="DS113275">
    <property type="protein sequence ID" value="EAY14100.1"/>
    <property type="molecule type" value="Genomic_DNA"/>
</dbReference>
<keyword evidence="2" id="KW-1185">Reference proteome</keyword>